<evidence type="ECO:0000256" key="4">
    <source>
        <dbReference type="SAM" id="Phobius"/>
    </source>
</evidence>
<reference evidence="6 7" key="1">
    <citation type="submission" date="2021-04" db="EMBL/GenBank/DDBJ databases">
        <authorList>
            <person name="De Guttry C."/>
            <person name="Zahm M."/>
            <person name="Klopp C."/>
            <person name="Cabau C."/>
            <person name="Louis A."/>
            <person name="Berthelot C."/>
            <person name="Parey E."/>
            <person name="Roest Crollius H."/>
            <person name="Montfort J."/>
            <person name="Robinson-Rechavi M."/>
            <person name="Bucao C."/>
            <person name="Bouchez O."/>
            <person name="Gislard M."/>
            <person name="Lluch J."/>
            <person name="Milhes M."/>
            <person name="Lampietro C."/>
            <person name="Lopez Roques C."/>
            <person name="Donnadieu C."/>
            <person name="Braasch I."/>
            <person name="Desvignes T."/>
            <person name="Postlethwait J."/>
            <person name="Bobe J."/>
            <person name="Wedekind C."/>
            <person name="Guiguen Y."/>
        </authorList>
    </citation>
    <scope>NUCLEOTIDE SEQUENCE [LARGE SCALE GENOMIC DNA]</scope>
    <source>
        <strain evidence="6">Cs_M1</strain>
        <tissue evidence="6">Blood</tissue>
    </source>
</reference>
<keyword evidence="1 4" id="KW-0812">Transmembrane</keyword>
<feature type="domain" description="ABC transmembrane type-1" evidence="5">
    <location>
        <begin position="7"/>
        <end position="67"/>
    </location>
</feature>
<keyword evidence="7" id="KW-1185">Reference proteome</keyword>
<evidence type="ECO:0000313" key="7">
    <source>
        <dbReference type="Proteomes" id="UP001356427"/>
    </source>
</evidence>
<dbReference type="GO" id="GO:0140359">
    <property type="term" value="F:ABC-type transporter activity"/>
    <property type="evidence" value="ECO:0007669"/>
    <property type="project" value="InterPro"/>
</dbReference>
<dbReference type="GO" id="GO:0005524">
    <property type="term" value="F:ATP binding"/>
    <property type="evidence" value="ECO:0007669"/>
    <property type="project" value="InterPro"/>
</dbReference>
<comment type="caution">
    <text evidence="6">The sequence shown here is derived from an EMBL/GenBank/DDBJ whole genome shotgun (WGS) entry which is preliminary data.</text>
</comment>
<feature type="non-terminal residue" evidence="6">
    <location>
        <position position="70"/>
    </location>
</feature>
<dbReference type="InterPro" id="IPR011527">
    <property type="entry name" value="ABC1_TM_dom"/>
</dbReference>
<evidence type="ECO:0000256" key="2">
    <source>
        <dbReference type="ARBA" id="ARBA00022989"/>
    </source>
</evidence>
<dbReference type="SUPFAM" id="SSF90123">
    <property type="entry name" value="ABC transporter transmembrane region"/>
    <property type="match status" value="1"/>
</dbReference>
<protein>
    <recommendedName>
        <fullName evidence="5">ABC transmembrane type-1 domain-containing protein</fullName>
    </recommendedName>
</protein>
<evidence type="ECO:0000313" key="6">
    <source>
        <dbReference type="EMBL" id="KAK6276787.1"/>
    </source>
</evidence>
<evidence type="ECO:0000259" key="5">
    <source>
        <dbReference type="Pfam" id="PF00664"/>
    </source>
</evidence>
<dbReference type="AlphaFoldDB" id="A0AAN8KPT5"/>
<keyword evidence="3 4" id="KW-0472">Membrane</keyword>
<dbReference type="Pfam" id="PF00664">
    <property type="entry name" value="ABC_membrane"/>
    <property type="match status" value="1"/>
</dbReference>
<accession>A0AAN8KPT5</accession>
<gene>
    <name evidence="6" type="ORF">J4Q44_G00392210</name>
</gene>
<sequence>MGLVSAILYYKCGVEFAAVTLGTLGAYTAFTIAVTQWRTRFRIEMNKADNEAGNAAIDSLLNYETVKVRP</sequence>
<organism evidence="6 7">
    <name type="scientific">Coregonus suidteri</name>
    <dbReference type="NCBI Taxonomy" id="861788"/>
    <lineage>
        <taxon>Eukaryota</taxon>
        <taxon>Metazoa</taxon>
        <taxon>Chordata</taxon>
        <taxon>Craniata</taxon>
        <taxon>Vertebrata</taxon>
        <taxon>Euteleostomi</taxon>
        <taxon>Actinopterygii</taxon>
        <taxon>Neopterygii</taxon>
        <taxon>Teleostei</taxon>
        <taxon>Protacanthopterygii</taxon>
        <taxon>Salmoniformes</taxon>
        <taxon>Salmonidae</taxon>
        <taxon>Coregoninae</taxon>
        <taxon>Coregonus</taxon>
    </lineage>
</organism>
<dbReference type="EMBL" id="JAGTTL010001790">
    <property type="protein sequence ID" value="KAK6276787.1"/>
    <property type="molecule type" value="Genomic_DNA"/>
</dbReference>
<keyword evidence="2 4" id="KW-1133">Transmembrane helix</keyword>
<proteinExistence type="predicted"/>
<name>A0AAN8KPT5_9TELE</name>
<dbReference type="Gene3D" id="1.20.1560.10">
    <property type="entry name" value="ABC transporter type 1, transmembrane domain"/>
    <property type="match status" value="1"/>
</dbReference>
<feature type="transmembrane region" description="Helical" evidence="4">
    <location>
        <begin position="16"/>
        <end position="37"/>
    </location>
</feature>
<evidence type="ECO:0000256" key="3">
    <source>
        <dbReference type="ARBA" id="ARBA00023136"/>
    </source>
</evidence>
<dbReference type="InterPro" id="IPR036640">
    <property type="entry name" value="ABC1_TM_sf"/>
</dbReference>
<dbReference type="GO" id="GO:0016020">
    <property type="term" value="C:membrane"/>
    <property type="evidence" value="ECO:0007669"/>
    <property type="project" value="InterPro"/>
</dbReference>
<dbReference type="Proteomes" id="UP001356427">
    <property type="component" value="Unassembled WGS sequence"/>
</dbReference>
<evidence type="ECO:0000256" key="1">
    <source>
        <dbReference type="ARBA" id="ARBA00022692"/>
    </source>
</evidence>